<proteinExistence type="predicted"/>
<keyword evidence="2" id="KW-1185">Reference proteome</keyword>
<evidence type="ECO:0000313" key="2">
    <source>
        <dbReference type="Proteomes" id="UP001556367"/>
    </source>
</evidence>
<protein>
    <recommendedName>
        <fullName evidence="3">F-box domain-containing protein</fullName>
    </recommendedName>
</protein>
<reference evidence="2" key="1">
    <citation type="submission" date="2024-06" db="EMBL/GenBank/DDBJ databases">
        <title>Multi-omics analyses provide insights into the biosynthesis of the anticancer antibiotic pleurotin in Hohenbuehelia grisea.</title>
        <authorList>
            <person name="Weaver J.A."/>
            <person name="Alberti F."/>
        </authorList>
    </citation>
    <scope>NUCLEOTIDE SEQUENCE [LARGE SCALE GENOMIC DNA]</scope>
    <source>
        <strain evidence="2">T-177</strain>
    </source>
</reference>
<dbReference type="Proteomes" id="UP001556367">
    <property type="component" value="Unassembled WGS sequence"/>
</dbReference>
<sequence>MPTLTVTNTRTVATGRSRSLSLVAPRPAAILSIPNELIIDILELAITHDKASASRLAVVCKTISEFIDIILYRTVLLHSLNTISLFNRTVHTKSLDFLQSHVKQISITCEPSTYKPNTASQLSHIIRACAPYALVAPSQYEPLYLCPKPYTSSQSSLAHIVIESFIVDLAAGEGNLAAPILPAASDSLSHLRVCEPSDGWASPLSILASFGSLPHLTHLHLARRADSNTDNDVIFVDELRAILRSRPALRMLVVSVFSPEWLDATSARESSLWGALQEARGLDGRLVVRLGTYGEWRREWKGEAVAMRPTGPADFWKKCALEAVASADAVMQHD</sequence>
<evidence type="ECO:0008006" key="3">
    <source>
        <dbReference type="Google" id="ProtNLM"/>
    </source>
</evidence>
<comment type="caution">
    <text evidence="1">The sequence shown here is derived from an EMBL/GenBank/DDBJ whole genome shotgun (WGS) entry which is preliminary data.</text>
</comment>
<dbReference type="EMBL" id="JASNQZ010000006">
    <property type="protein sequence ID" value="KAL0955871.1"/>
    <property type="molecule type" value="Genomic_DNA"/>
</dbReference>
<evidence type="ECO:0000313" key="1">
    <source>
        <dbReference type="EMBL" id="KAL0955871.1"/>
    </source>
</evidence>
<accession>A0ABR3JL51</accession>
<organism evidence="1 2">
    <name type="scientific">Hohenbuehelia grisea</name>
    <dbReference type="NCBI Taxonomy" id="104357"/>
    <lineage>
        <taxon>Eukaryota</taxon>
        <taxon>Fungi</taxon>
        <taxon>Dikarya</taxon>
        <taxon>Basidiomycota</taxon>
        <taxon>Agaricomycotina</taxon>
        <taxon>Agaricomycetes</taxon>
        <taxon>Agaricomycetidae</taxon>
        <taxon>Agaricales</taxon>
        <taxon>Pleurotineae</taxon>
        <taxon>Pleurotaceae</taxon>
        <taxon>Hohenbuehelia</taxon>
    </lineage>
</organism>
<gene>
    <name evidence="1" type="ORF">HGRIS_002070</name>
</gene>
<name>A0ABR3JL51_9AGAR</name>